<dbReference type="RefSeq" id="WP_272088127.1">
    <property type="nucleotide sequence ID" value="NZ_JAQNDL010000002.1"/>
</dbReference>
<dbReference type="Proteomes" id="UP001221686">
    <property type="component" value="Unassembled WGS sequence"/>
</dbReference>
<keyword evidence="2" id="KW-1185">Reference proteome</keyword>
<accession>A0ABT5E2H4</accession>
<evidence type="ECO:0000313" key="1">
    <source>
        <dbReference type="EMBL" id="MDC0719623.1"/>
    </source>
</evidence>
<sequence>MRAGLRFLVLTSVALACGRATEMRVEPANGESDGGQTVRLVGSDFLGHGPAVVYLGMRSARAVVLEDDHHISLKTPEAEGFGAVDVRVEFADGTSHTLPQAFTYRQVEGKPLRPVLFKPGTAPVPTAK</sequence>
<dbReference type="PROSITE" id="PS51257">
    <property type="entry name" value="PROKAR_LIPOPROTEIN"/>
    <property type="match status" value="1"/>
</dbReference>
<comment type="caution">
    <text evidence="1">The sequence shown here is derived from an EMBL/GenBank/DDBJ whole genome shotgun (WGS) entry which is preliminary data.</text>
</comment>
<dbReference type="EMBL" id="JAQNDL010000002">
    <property type="protein sequence ID" value="MDC0719623.1"/>
    <property type="molecule type" value="Genomic_DNA"/>
</dbReference>
<dbReference type="InterPro" id="IPR014756">
    <property type="entry name" value="Ig_E-set"/>
</dbReference>
<dbReference type="Gene3D" id="2.60.40.10">
    <property type="entry name" value="Immunoglobulins"/>
    <property type="match status" value="1"/>
</dbReference>
<organism evidence="1 2">
    <name type="scientific">Nannocystis bainbridge</name>
    <dbReference type="NCBI Taxonomy" id="2995303"/>
    <lineage>
        <taxon>Bacteria</taxon>
        <taxon>Pseudomonadati</taxon>
        <taxon>Myxococcota</taxon>
        <taxon>Polyangia</taxon>
        <taxon>Nannocystales</taxon>
        <taxon>Nannocystaceae</taxon>
        <taxon>Nannocystis</taxon>
    </lineage>
</organism>
<gene>
    <name evidence="1" type="ORF">POL25_22145</name>
</gene>
<dbReference type="CDD" id="cd00102">
    <property type="entry name" value="IPT"/>
    <property type="match status" value="1"/>
</dbReference>
<proteinExistence type="predicted"/>
<name>A0ABT5E2H4_9BACT</name>
<reference evidence="1 2" key="1">
    <citation type="submission" date="2022-11" db="EMBL/GenBank/DDBJ databases">
        <title>Minimal conservation of predation-associated metabolite biosynthetic gene clusters underscores biosynthetic potential of Myxococcota including descriptions for ten novel species: Archangium lansinium sp. nov., Myxococcus landrumus sp. nov., Nannocystis bai.</title>
        <authorList>
            <person name="Ahearne A."/>
            <person name="Stevens C."/>
            <person name="Dowd S."/>
        </authorList>
    </citation>
    <scope>NUCLEOTIDE SEQUENCE [LARGE SCALE GENOMIC DNA]</scope>
    <source>
        <strain evidence="1 2">BB15-2</strain>
    </source>
</reference>
<dbReference type="SUPFAM" id="SSF81296">
    <property type="entry name" value="E set domains"/>
    <property type="match status" value="1"/>
</dbReference>
<protein>
    <submittedName>
        <fullName evidence="1">IPT/TIG domain-containing protein</fullName>
    </submittedName>
</protein>
<evidence type="ECO:0000313" key="2">
    <source>
        <dbReference type="Proteomes" id="UP001221686"/>
    </source>
</evidence>
<dbReference type="InterPro" id="IPR013783">
    <property type="entry name" value="Ig-like_fold"/>
</dbReference>